<dbReference type="GO" id="GO:0008643">
    <property type="term" value="P:carbohydrate transport"/>
    <property type="evidence" value="ECO:0007669"/>
    <property type="project" value="InterPro"/>
</dbReference>
<evidence type="ECO:0000256" key="1">
    <source>
        <dbReference type="ARBA" id="ARBA00008769"/>
    </source>
</evidence>
<dbReference type="PANTHER" id="PTHR37944">
    <property type="entry name" value="PORIN B"/>
    <property type="match status" value="1"/>
</dbReference>
<evidence type="ECO:0000313" key="4">
    <source>
        <dbReference type="Proteomes" id="UP000546200"/>
    </source>
</evidence>
<proteinExistence type="inferred from homology"/>
<evidence type="ECO:0000313" key="3">
    <source>
        <dbReference type="EMBL" id="MBB5716047.1"/>
    </source>
</evidence>
<organism evidence="3 4">
    <name type="scientific">Sphingomonas aerophila</name>
    <dbReference type="NCBI Taxonomy" id="1344948"/>
    <lineage>
        <taxon>Bacteria</taxon>
        <taxon>Pseudomonadati</taxon>
        <taxon>Pseudomonadota</taxon>
        <taxon>Alphaproteobacteria</taxon>
        <taxon>Sphingomonadales</taxon>
        <taxon>Sphingomonadaceae</taxon>
        <taxon>Sphingomonas</taxon>
    </lineage>
</organism>
<protein>
    <submittedName>
        <fullName evidence="3">Porin</fullName>
    </submittedName>
</protein>
<name>A0A7W9EWT2_9SPHN</name>
<dbReference type="AlphaFoldDB" id="A0A7W9EWT2"/>
<evidence type="ECO:0000256" key="2">
    <source>
        <dbReference type="RuleBase" id="RU363072"/>
    </source>
</evidence>
<dbReference type="PANTHER" id="PTHR37944:SF1">
    <property type="entry name" value="PORIN B"/>
    <property type="match status" value="1"/>
</dbReference>
<dbReference type="InterPro" id="IPR007049">
    <property type="entry name" value="Carb-sel_porin_OprB"/>
</dbReference>
<comment type="caution">
    <text evidence="3">The sequence shown here is derived from an EMBL/GenBank/DDBJ whole genome shotgun (WGS) entry which is preliminary data.</text>
</comment>
<reference evidence="3 4" key="1">
    <citation type="submission" date="2020-08" db="EMBL/GenBank/DDBJ databases">
        <title>Genomic Encyclopedia of Type Strains, Phase IV (KMG-IV): sequencing the most valuable type-strain genomes for metagenomic binning, comparative biology and taxonomic classification.</title>
        <authorList>
            <person name="Goeker M."/>
        </authorList>
    </citation>
    <scope>NUCLEOTIDE SEQUENCE [LARGE SCALE GENOMIC DNA]</scope>
    <source>
        <strain evidence="3 4">DSM 100044</strain>
    </source>
</reference>
<dbReference type="InterPro" id="IPR052932">
    <property type="entry name" value="OprB_Porin"/>
</dbReference>
<dbReference type="Pfam" id="PF04966">
    <property type="entry name" value="OprB"/>
    <property type="match status" value="1"/>
</dbReference>
<gene>
    <name evidence="3" type="ORF">FHS94_002904</name>
</gene>
<accession>A0A7W9EWT2</accession>
<keyword evidence="4" id="KW-1185">Reference proteome</keyword>
<dbReference type="Gene3D" id="2.40.160.180">
    <property type="entry name" value="Carbohydrate-selective porin OprB"/>
    <property type="match status" value="1"/>
</dbReference>
<dbReference type="InterPro" id="IPR038673">
    <property type="entry name" value="OprB_sf"/>
</dbReference>
<dbReference type="EMBL" id="JACIJK010000008">
    <property type="protein sequence ID" value="MBB5716047.1"/>
    <property type="molecule type" value="Genomic_DNA"/>
</dbReference>
<comment type="similarity">
    <text evidence="1 2">Belongs to the OprB family.</text>
</comment>
<dbReference type="GO" id="GO:0015288">
    <property type="term" value="F:porin activity"/>
    <property type="evidence" value="ECO:0007669"/>
    <property type="project" value="InterPro"/>
</dbReference>
<dbReference type="Proteomes" id="UP000546200">
    <property type="component" value="Unassembled WGS sequence"/>
</dbReference>
<sequence>MQVLTSMPAFAEDPVQLDLTHKVDVVGVGSADRGEQIYYLDNLDLTGTAELEPLIGWTGGTLHVHLLNNLGGQPNNRAATLQGVNNIEVESHRFRLFEAWFEQKLGEHTSVRAGLYDLNSEFYQNDASGLLIAPAFGVGSEIAATGPNGPSIFPSTALAVRIDQRVGETGFARAAVLNASAGTLGDPHGVNLTFDDGALLIGEVGVEKEGRGRIALGMWTYTLGQEDVRATDASGAPRSRSAHGAYLTVEAPLAEALSGFVRVGISDGHTTPFHGGWQAGVLLSPAVTGRPDSQFSLGVNQAYLAADWRKNLRDERVDPAHAESALEITYSDRLSSHVTIQPDLQLVLDADGDRGREPVVVAGLRAKIEI</sequence>
<dbReference type="GO" id="GO:0016020">
    <property type="term" value="C:membrane"/>
    <property type="evidence" value="ECO:0007669"/>
    <property type="project" value="InterPro"/>
</dbReference>